<proteinExistence type="predicted"/>
<accession>A0ABQ7JEP2</accession>
<organism evidence="1 2">
    <name type="scientific">Cardiosporidium cionae</name>
    <dbReference type="NCBI Taxonomy" id="476202"/>
    <lineage>
        <taxon>Eukaryota</taxon>
        <taxon>Sar</taxon>
        <taxon>Alveolata</taxon>
        <taxon>Apicomplexa</taxon>
        <taxon>Aconoidasida</taxon>
        <taxon>Nephromycida</taxon>
        <taxon>Cardiosporidium</taxon>
    </lineage>
</organism>
<keyword evidence="2" id="KW-1185">Reference proteome</keyword>
<comment type="caution">
    <text evidence="1">The sequence shown here is derived from an EMBL/GenBank/DDBJ whole genome shotgun (WGS) entry which is preliminary data.</text>
</comment>
<gene>
    <name evidence="1" type="ORF">IE077_003700</name>
</gene>
<evidence type="ECO:0000313" key="2">
    <source>
        <dbReference type="Proteomes" id="UP000823046"/>
    </source>
</evidence>
<reference evidence="1 2" key="1">
    <citation type="journal article" date="2020" name="bioRxiv">
        <title>Metabolic contributions of an alphaproteobacterial endosymbiont in the apicomplexan Cardiosporidium cionae.</title>
        <authorList>
            <person name="Hunter E.S."/>
            <person name="Paight C.J."/>
            <person name="Lane C.E."/>
        </authorList>
    </citation>
    <scope>NUCLEOTIDE SEQUENCE [LARGE SCALE GENOMIC DNA]</scope>
    <source>
        <strain evidence="1">ESH_2018</strain>
    </source>
</reference>
<sequence length="229" mass="27465">MIVDRAIREVPSISRYDLLKGRVKPRYFKECKGTPRQEYQENIIGGIRVKPTFNPYVSLNKKKRYFLDNYASRNWDDWNPKECYVRGSQRRYKIPEDMKPLKDELGEWHPPKLSKRYVADIRKQYLLNGLPWVWDKFFYAKQRHFGDREPIVPKIPYLKELRCDCTFVASIGLVEVRTKEALMKMNDLVFEYRKQSRERRNPSWLDKMAEGMAGAEVARDFTRKKKEAQ</sequence>
<name>A0ABQ7JEP2_9APIC</name>
<protein>
    <submittedName>
        <fullName evidence="1">BIR protein</fullName>
    </submittedName>
</protein>
<dbReference type="EMBL" id="JADAQX010000051">
    <property type="protein sequence ID" value="KAF8822477.1"/>
    <property type="molecule type" value="Genomic_DNA"/>
</dbReference>
<evidence type="ECO:0000313" key="1">
    <source>
        <dbReference type="EMBL" id="KAF8822477.1"/>
    </source>
</evidence>
<dbReference type="Proteomes" id="UP000823046">
    <property type="component" value="Unassembled WGS sequence"/>
</dbReference>